<reference evidence="2 3" key="1">
    <citation type="submission" date="2019-02" db="EMBL/GenBank/DDBJ databases">
        <title>Deep-cultivation of Planctomycetes and their phenomic and genomic characterization uncovers novel biology.</title>
        <authorList>
            <person name="Wiegand S."/>
            <person name="Jogler M."/>
            <person name="Boedeker C."/>
            <person name="Pinto D."/>
            <person name="Vollmers J."/>
            <person name="Rivas-Marin E."/>
            <person name="Kohn T."/>
            <person name="Peeters S.H."/>
            <person name="Heuer A."/>
            <person name="Rast P."/>
            <person name="Oberbeckmann S."/>
            <person name="Bunk B."/>
            <person name="Jeske O."/>
            <person name="Meyerdierks A."/>
            <person name="Storesund J.E."/>
            <person name="Kallscheuer N."/>
            <person name="Luecker S."/>
            <person name="Lage O.M."/>
            <person name="Pohl T."/>
            <person name="Merkel B.J."/>
            <person name="Hornburger P."/>
            <person name="Mueller R.-W."/>
            <person name="Bruemmer F."/>
            <person name="Labrenz M."/>
            <person name="Spormann A.M."/>
            <person name="Op den Camp H."/>
            <person name="Overmann J."/>
            <person name="Amann R."/>
            <person name="Jetten M.S.M."/>
            <person name="Mascher T."/>
            <person name="Medema M.H."/>
            <person name="Devos D.P."/>
            <person name="Kaster A.-K."/>
            <person name="Ovreas L."/>
            <person name="Rohde M."/>
            <person name="Galperin M.Y."/>
            <person name="Jogler C."/>
        </authorList>
    </citation>
    <scope>NUCLEOTIDE SEQUENCE [LARGE SCALE GENOMIC DNA]</scope>
    <source>
        <strain evidence="2 3">Pla175</strain>
    </source>
</reference>
<sequence length="241" mass="26440">MSSANKSDSPAPEVATSVTEGGDSTTTSIVTATATSPVLNPGSVPEALELPEKVDTAGAGFLETLRLSQDFTQTGGTYEILSKVPLQKPNKHWFVRVNPDPAWMMEVLLFEDESLGEKALYVVDRRVAHLLEDECIRGYVFLGITSQGVCFAWPAKGYADDGSINQWHESALKAVGTAREQWVRVRAHKPTNSYKLIGSRKVLPDPAWPQLTPEELFGLALKDHVIDREDHPAIQRLMGEA</sequence>
<dbReference type="EMBL" id="CP036291">
    <property type="protein sequence ID" value="QDU90502.1"/>
    <property type="molecule type" value="Genomic_DNA"/>
</dbReference>
<dbReference type="KEGG" id="pnd:Pla175_39070"/>
<organism evidence="2 3">
    <name type="scientific">Pirellulimonas nuda</name>
    <dbReference type="NCBI Taxonomy" id="2528009"/>
    <lineage>
        <taxon>Bacteria</taxon>
        <taxon>Pseudomonadati</taxon>
        <taxon>Planctomycetota</taxon>
        <taxon>Planctomycetia</taxon>
        <taxon>Pirellulales</taxon>
        <taxon>Lacipirellulaceae</taxon>
        <taxon>Pirellulimonas</taxon>
    </lineage>
</organism>
<proteinExistence type="predicted"/>
<evidence type="ECO:0000313" key="3">
    <source>
        <dbReference type="Proteomes" id="UP000317429"/>
    </source>
</evidence>
<dbReference type="RefSeq" id="WP_197527000.1">
    <property type="nucleotide sequence ID" value="NZ_CP036291.1"/>
</dbReference>
<protein>
    <submittedName>
        <fullName evidence="2">Uncharacterized protein</fullName>
    </submittedName>
</protein>
<evidence type="ECO:0000313" key="2">
    <source>
        <dbReference type="EMBL" id="QDU90502.1"/>
    </source>
</evidence>
<feature type="region of interest" description="Disordered" evidence="1">
    <location>
        <begin position="1"/>
        <end position="25"/>
    </location>
</feature>
<accession>A0A518DGD6</accession>
<dbReference type="AlphaFoldDB" id="A0A518DGD6"/>
<evidence type="ECO:0000256" key="1">
    <source>
        <dbReference type="SAM" id="MobiDB-lite"/>
    </source>
</evidence>
<name>A0A518DGD6_9BACT</name>
<gene>
    <name evidence="2" type="ORF">Pla175_39070</name>
</gene>
<dbReference type="Proteomes" id="UP000317429">
    <property type="component" value="Chromosome"/>
</dbReference>
<keyword evidence="3" id="KW-1185">Reference proteome</keyword>